<dbReference type="Proteomes" id="UP000466307">
    <property type="component" value="Unassembled WGS sequence"/>
</dbReference>
<dbReference type="GO" id="GO:0005524">
    <property type="term" value="F:ATP binding"/>
    <property type="evidence" value="ECO:0007669"/>
    <property type="project" value="UniProtKB-KW"/>
</dbReference>
<dbReference type="PANTHER" id="PTHR33540">
    <property type="entry name" value="TRNA THREONYLCARBAMOYLADENOSINE BIOSYNTHESIS PROTEIN TSAE"/>
    <property type="match status" value="1"/>
</dbReference>
<keyword evidence="13" id="KW-1185">Reference proteome</keyword>
<comment type="function">
    <text evidence="10">Required for the formation of a threonylcarbamoyl group on adenosine at position 37 (t(6)A37) in tRNAs that read codons beginning with adenine. Is involved in the transfer of the threonylcarbamoyl moiety of threonylcarbamoyl-AMP (TC-AMP) to the N6 group of A37, together with TsaD and TsaB. TsaE seems to play an indirect role in the t(6)A biosynthesis pathway, possibly in regulating the core enzymatic function of TsaD.</text>
</comment>
<comment type="caution">
    <text evidence="12">The sequence shown here is derived from an EMBL/GenBank/DDBJ whole genome shotgun (WGS) entry which is preliminary data.</text>
</comment>
<dbReference type="PANTHER" id="PTHR33540:SF2">
    <property type="entry name" value="TRNA THREONYLCARBAMOYLADENOSINE BIOSYNTHESIS PROTEIN TSAE"/>
    <property type="match status" value="1"/>
</dbReference>
<keyword evidence="7" id="KW-0547">Nucleotide-binding</keyword>
<evidence type="ECO:0000256" key="3">
    <source>
        <dbReference type="ARBA" id="ARBA00019010"/>
    </source>
</evidence>
<evidence type="ECO:0000256" key="11">
    <source>
        <dbReference type="ARBA" id="ARBA00032441"/>
    </source>
</evidence>
<dbReference type="GO" id="GO:0002949">
    <property type="term" value="P:tRNA threonylcarbamoyladenosine modification"/>
    <property type="evidence" value="ECO:0007669"/>
    <property type="project" value="InterPro"/>
</dbReference>
<evidence type="ECO:0000256" key="7">
    <source>
        <dbReference type="ARBA" id="ARBA00022741"/>
    </source>
</evidence>
<evidence type="ECO:0000256" key="4">
    <source>
        <dbReference type="ARBA" id="ARBA00022490"/>
    </source>
</evidence>
<evidence type="ECO:0000256" key="9">
    <source>
        <dbReference type="ARBA" id="ARBA00022842"/>
    </source>
</evidence>
<evidence type="ECO:0000256" key="10">
    <source>
        <dbReference type="ARBA" id="ARBA00024908"/>
    </source>
</evidence>
<dbReference type="InterPro" id="IPR003442">
    <property type="entry name" value="T6A_TsaE"/>
</dbReference>
<evidence type="ECO:0000256" key="8">
    <source>
        <dbReference type="ARBA" id="ARBA00022840"/>
    </source>
</evidence>
<keyword evidence="12" id="KW-0808">Transferase</keyword>
<evidence type="ECO:0000313" key="12">
    <source>
        <dbReference type="EMBL" id="NDK89057.1"/>
    </source>
</evidence>
<gene>
    <name evidence="12" type="primary">tsaE</name>
    <name evidence="12" type="ORF">GYA93_05595</name>
</gene>
<comment type="subcellular location">
    <subcellularLocation>
        <location evidence="1">Cytoplasm</location>
    </subcellularLocation>
</comment>
<dbReference type="InterPro" id="IPR027417">
    <property type="entry name" value="P-loop_NTPase"/>
</dbReference>
<protein>
    <recommendedName>
        <fullName evidence="3">tRNA threonylcarbamoyladenosine biosynthesis protein TsaE</fullName>
    </recommendedName>
    <alternativeName>
        <fullName evidence="11">t(6)A37 threonylcarbamoyladenosine biosynthesis protein TsaE</fullName>
    </alternativeName>
</protein>
<dbReference type="GO" id="GO:0016740">
    <property type="term" value="F:transferase activity"/>
    <property type="evidence" value="ECO:0007669"/>
    <property type="project" value="UniProtKB-KW"/>
</dbReference>
<dbReference type="Gene3D" id="3.40.50.300">
    <property type="entry name" value="P-loop containing nucleotide triphosphate hydrolases"/>
    <property type="match status" value="1"/>
</dbReference>
<dbReference type="Pfam" id="PF02367">
    <property type="entry name" value="TsaE"/>
    <property type="match status" value="1"/>
</dbReference>
<dbReference type="SUPFAM" id="SSF52540">
    <property type="entry name" value="P-loop containing nucleoside triphosphate hydrolases"/>
    <property type="match status" value="1"/>
</dbReference>
<comment type="similarity">
    <text evidence="2">Belongs to the TsaE family.</text>
</comment>
<evidence type="ECO:0000256" key="5">
    <source>
        <dbReference type="ARBA" id="ARBA00022694"/>
    </source>
</evidence>
<keyword evidence="5" id="KW-0819">tRNA processing</keyword>
<evidence type="ECO:0000313" key="13">
    <source>
        <dbReference type="Proteomes" id="UP000466307"/>
    </source>
</evidence>
<proteinExistence type="inferred from homology"/>
<keyword evidence="9" id="KW-0460">Magnesium</keyword>
<accession>A0A7K3LND0</accession>
<sequence length="151" mass="16167">MAADNSAGQRELPEVADTEALGFDLAQHLSAGDLVILDGPLGAGKTALARGIAAGLGVVGRVSSPTFIIAREHRPGAPGAPWMVHVDAYRLGGLDELDALDLDTEIADAVVVVEWGEGVAERLADRHLIVRLRRDPDTDVRHAEWEWVNHQ</sequence>
<dbReference type="EMBL" id="JAADZU010000012">
    <property type="protein sequence ID" value="NDK89057.1"/>
    <property type="molecule type" value="Genomic_DNA"/>
</dbReference>
<evidence type="ECO:0000256" key="6">
    <source>
        <dbReference type="ARBA" id="ARBA00022723"/>
    </source>
</evidence>
<dbReference type="NCBIfam" id="TIGR00150">
    <property type="entry name" value="T6A_YjeE"/>
    <property type="match status" value="1"/>
</dbReference>
<keyword evidence="6" id="KW-0479">Metal-binding</keyword>
<dbReference type="GO" id="GO:0005737">
    <property type="term" value="C:cytoplasm"/>
    <property type="evidence" value="ECO:0007669"/>
    <property type="project" value="UniProtKB-SubCell"/>
</dbReference>
<organism evidence="12 13">
    <name type="scientific">Gordonia desulfuricans</name>
    <dbReference type="NCBI Taxonomy" id="89051"/>
    <lineage>
        <taxon>Bacteria</taxon>
        <taxon>Bacillati</taxon>
        <taxon>Actinomycetota</taxon>
        <taxon>Actinomycetes</taxon>
        <taxon>Mycobacteriales</taxon>
        <taxon>Gordoniaceae</taxon>
        <taxon>Gordonia</taxon>
    </lineage>
</organism>
<reference evidence="12 13" key="1">
    <citation type="submission" date="2020-01" db="EMBL/GenBank/DDBJ databases">
        <title>Investigation of new actinobacteria for the biodesulphurisation of diesel fuel.</title>
        <authorList>
            <person name="Athi Narayanan S.M."/>
        </authorList>
    </citation>
    <scope>NUCLEOTIDE SEQUENCE [LARGE SCALE GENOMIC DNA]</scope>
    <source>
        <strain evidence="12 13">213E</strain>
    </source>
</reference>
<dbReference type="RefSeq" id="WP_053777700.1">
    <property type="nucleotide sequence ID" value="NZ_JAADZU010000012.1"/>
</dbReference>
<dbReference type="AlphaFoldDB" id="A0A7K3LND0"/>
<dbReference type="GO" id="GO:0046872">
    <property type="term" value="F:metal ion binding"/>
    <property type="evidence" value="ECO:0007669"/>
    <property type="project" value="UniProtKB-KW"/>
</dbReference>
<evidence type="ECO:0000256" key="1">
    <source>
        <dbReference type="ARBA" id="ARBA00004496"/>
    </source>
</evidence>
<keyword evidence="8" id="KW-0067">ATP-binding</keyword>
<evidence type="ECO:0000256" key="2">
    <source>
        <dbReference type="ARBA" id="ARBA00007599"/>
    </source>
</evidence>
<name>A0A7K3LND0_9ACTN</name>
<keyword evidence="4" id="KW-0963">Cytoplasm</keyword>